<dbReference type="KEGG" id="aac:Aaci_0280"/>
<reference evidence="4 5" key="2">
    <citation type="journal article" date="2010" name="Stand. Genomic Sci.">
        <title>Complete genome sequence of Alicyclobacillus acidocaldarius type strain (104-IA).</title>
        <authorList>
            <person name="Mavromatis K."/>
            <person name="Sikorski J."/>
            <person name="Lapidus A."/>
            <person name="Glavina Del Rio T."/>
            <person name="Copeland A."/>
            <person name="Tice H."/>
            <person name="Cheng J.F."/>
            <person name="Lucas S."/>
            <person name="Chen F."/>
            <person name="Nolan M."/>
            <person name="Bruce D."/>
            <person name="Goodwin L."/>
            <person name="Pitluck S."/>
            <person name="Ivanova N."/>
            <person name="Ovchinnikova G."/>
            <person name="Pati A."/>
            <person name="Chen A."/>
            <person name="Palaniappan K."/>
            <person name="Land M."/>
            <person name="Hauser L."/>
            <person name="Chang Y.J."/>
            <person name="Jeffries C.D."/>
            <person name="Chain P."/>
            <person name="Meincke L."/>
            <person name="Sims D."/>
            <person name="Chertkov O."/>
            <person name="Han C."/>
            <person name="Brettin T."/>
            <person name="Detter J.C."/>
            <person name="Wahrenburg C."/>
            <person name="Rohde M."/>
            <person name="Pukall R."/>
            <person name="Goker M."/>
            <person name="Bristow J."/>
            <person name="Eisen J.A."/>
            <person name="Markowitz V."/>
            <person name="Hugenholtz P."/>
            <person name="Klenk H.P."/>
            <person name="Kyrpides N.C."/>
        </authorList>
    </citation>
    <scope>NUCLEOTIDE SEQUENCE [LARGE SCALE GENOMIC DNA]</scope>
    <source>
        <strain evidence="5">ATCC 27009 / DSM 446 / BCRC 14685 / JCM 5260 / KCTC 1825 / NBRC 15652 / NCIMB 11725 / NRRL B-14509 / 104-IA</strain>
    </source>
</reference>
<evidence type="ECO:0000313" key="5">
    <source>
        <dbReference type="Proteomes" id="UP000001917"/>
    </source>
</evidence>
<feature type="region of interest" description="Disordered" evidence="2">
    <location>
        <begin position="188"/>
        <end position="245"/>
    </location>
</feature>
<sequence length="245" mass="25051">MKSARWTRSLAAIATAGTVLAAASPIALAAPRGLHPGHPTAISRGQHENISLSLVKSNAAIVEALYHQYESLVQNASSSATQPPAVTQLISELQSDLTSLQNATSNQAARQAMNQILKQVAAAEAALRDSHALSALEQQIAKAYSQFSQELNQVTSATNPPAGQLRRLWNLENLLISKLRQAILELGATPTAPTPGQGATGSTTSSASGSSSSSNTTSSGNTTGASTGNATSNSTNATSSTSTSS</sequence>
<keyword evidence="3" id="KW-0732">Signal</keyword>
<reference evidence="5" key="1">
    <citation type="submission" date="2009-09" db="EMBL/GenBank/DDBJ databases">
        <title>The complete chromosome of Alicyclobacillus acidocaldarius subsp. acidocaldarius DSM 446.</title>
        <authorList>
            <consortium name="US DOE Joint Genome Institute (JGI-PGF)"/>
            <person name="Lucas S."/>
            <person name="Copeland A."/>
            <person name="Lapidus A."/>
            <person name="Glavina del Rio T."/>
            <person name="Dalin E."/>
            <person name="Tice H."/>
            <person name="Bruce D."/>
            <person name="Goodwin L."/>
            <person name="Pitluck S."/>
            <person name="Kyrpides N."/>
            <person name="Mavromatis K."/>
            <person name="Ivanova N."/>
            <person name="Ovchinnikova G."/>
            <person name="Chertkov O."/>
            <person name="Sims D."/>
            <person name="Brettin T."/>
            <person name="Detter J.C."/>
            <person name="Han C."/>
            <person name="Larimer F."/>
            <person name="Land M."/>
            <person name="Hauser L."/>
            <person name="Markowitz V."/>
            <person name="Cheng J.-F."/>
            <person name="Hugenholtz P."/>
            <person name="Woyke T."/>
            <person name="Wu D."/>
            <person name="Pukall R."/>
            <person name="Klenk H.-P."/>
            <person name="Eisen J.A."/>
        </authorList>
    </citation>
    <scope>NUCLEOTIDE SEQUENCE [LARGE SCALE GENOMIC DNA]</scope>
    <source>
        <strain evidence="5">ATCC 27009 / DSM 446 / BCRC 14685 / JCM 5260 / KCTC 1825 / NBRC 15652 / NCIMB 11725 / NRRL B-14509 / 104-IA</strain>
    </source>
</reference>
<accession>C8WRD6</accession>
<dbReference type="RefSeq" id="WP_012809715.1">
    <property type="nucleotide sequence ID" value="NC_013205.1"/>
</dbReference>
<organism evidence="4 5">
    <name type="scientific">Alicyclobacillus acidocaldarius subsp. acidocaldarius (strain ATCC 27009 / DSM 446 / BCRC 14685 / JCM 5260 / KCTC 1825 / NBRC 15652 / NCIMB 11725 / NRRL B-14509 / 104-IA)</name>
    <name type="common">Bacillus acidocaldarius</name>
    <dbReference type="NCBI Taxonomy" id="521098"/>
    <lineage>
        <taxon>Bacteria</taxon>
        <taxon>Bacillati</taxon>
        <taxon>Bacillota</taxon>
        <taxon>Bacilli</taxon>
        <taxon>Bacillales</taxon>
        <taxon>Alicyclobacillaceae</taxon>
        <taxon>Alicyclobacillus</taxon>
    </lineage>
</organism>
<dbReference type="Proteomes" id="UP000001917">
    <property type="component" value="Chromosome"/>
</dbReference>
<evidence type="ECO:0000313" key="4">
    <source>
        <dbReference type="EMBL" id="ACV57341.1"/>
    </source>
</evidence>
<evidence type="ECO:0000256" key="1">
    <source>
        <dbReference type="SAM" id="Coils"/>
    </source>
</evidence>
<dbReference type="EMBL" id="CP001727">
    <property type="protein sequence ID" value="ACV57341.1"/>
    <property type="molecule type" value="Genomic_DNA"/>
</dbReference>
<evidence type="ECO:0000256" key="2">
    <source>
        <dbReference type="SAM" id="MobiDB-lite"/>
    </source>
</evidence>
<feature type="chain" id="PRO_5039045133" description="DUF5667 domain-containing protein" evidence="3">
    <location>
        <begin position="30"/>
        <end position="245"/>
    </location>
</feature>
<dbReference type="HOGENOM" id="CLU_1183010_0_0_9"/>
<protein>
    <recommendedName>
        <fullName evidence="6">DUF5667 domain-containing protein</fullName>
    </recommendedName>
</protein>
<name>C8WRD6_ALIAD</name>
<keyword evidence="5" id="KW-1185">Reference proteome</keyword>
<evidence type="ECO:0000256" key="3">
    <source>
        <dbReference type="SAM" id="SignalP"/>
    </source>
</evidence>
<keyword evidence="1" id="KW-0175">Coiled coil</keyword>
<gene>
    <name evidence="4" type="ordered locus">Aaci_0280</name>
</gene>
<feature type="signal peptide" evidence="3">
    <location>
        <begin position="1"/>
        <end position="29"/>
    </location>
</feature>
<feature type="coiled-coil region" evidence="1">
    <location>
        <begin position="106"/>
        <end position="153"/>
    </location>
</feature>
<proteinExistence type="predicted"/>
<dbReference type="AlphaFoldDB" id="C8WRD6"/>
<evidence type="ECO:0008006" key="6">
    <source>
        <dbReference type="Google" id="ProtNLM"/>
    </source>
</evidence>